<comment type="caution">
    <text evidence="4">The sequence shown here is derived from an EMBL/GenBank/DDBJ whole genome shotgun (WGS) entry which is preliminary data.</text>
</comment>
<evidence type="ECO:0000256" key="2">
    <source>
        <dbReference type="SAM" id="Phobius"/>
    </source>
</evidence>
<proteinExistence type="predicted"/>
<name>A0A2T7NST6_POMCA</name>
<keyword evidence="2" id="KW-1133">Transmembrane helix</keyword>
<dbReference type="Proteomes" id="UP000245119">
    <property type="component" value="Linkage Group LG9"/>
</dbReference>
<feature type="compositionally biased region" description="Low complexity" evidence="1">
    <location>
        <begin position="193"/>
        <end position="203"/>
    </location>
</feature>
<organism evidence="4 5">
    <name type="scientific">Pomacea canaliculata</name>
    <name type="common">Golden apple snail</name>
    <dbReference type="NCBI Taxonomy" id="400727"/>
    <lineage>
        <taxon>Eukaryota</taxon>
        <taxon>Metazoa</taxon>
        <taxon>Spiralia</taxon>
        <taxon>Lophotrochozoa</taxon>
        <taxon>Mollusca</taxon>
        <taxon>Gastropoda</taxon>
        <taxon>Caenogastropoda</taxon>
        <taxon>Architaenioglossa</taxon>
        <taxon>Ampullarioidea</taxon>
        <taxon>Ampullariidae</taxon>
        <taxon>Pomacea</taxon>
    </lineage>
</organism>
<feature type="compositionally biased region" description="Polar residues" evidence="1">
    <location>
        <begin position="213"/>
        <end position="244"/>
    </location>
</feature>
<feature type="region of interest" description="Disordered" evidence="1">
    <location>
        <begin position="572"/>
        <end position="597"/>
    </location>
</feature>
<dbReference type="InterPro" id="IPR013568">
    <property type="entry name" value="SEFIR_dom"/>
</dbReference>
<keyword evidence="2" id="KW-0812">Transmembrane</keyword>
<evidence type="ECO:0000313" key="4">
    <source>
        <dbReference type="EMBL" id="PVD24225.1"/>
    </source>
</evidence>
<feature type="domain" description="SEFIR" evidence="3">
    <location>
        <begin position="310"/>
        <end position="403"/>
    </location>
</feature>
<sequence length="647" mass="71641">MQQRERTLASWPGSPENLQVEPFKAANSHTPPSGGNVGLAVKWHAPSKDTPLTSGPRHWRTSYITIATTATTQPDLTVNFAPASSSLGFASYTVALWRCDGDSRQHCGVNFGLTLKARATVPQPNNTTTFYSIEAGLYLVSVEADNVGNICGTYISCQKRRSQLFSAGVSSPTSIAQSSTACYTHTTGHGSSSSLVAASSQSVNPREPLVSSEGRQQESIRMSSAPSTSESKFSSAPQKKKSSGTSSWKITFLSVSGAVLVMLMLIGSITAFCLRRKRKYKGSQHFQASPVRYDPVRSCPDQSILLPRSTIFLVSHSQNRGQIDVTDALATYLEVFCFCDVIYYRWHLDELLREGPEDWVNRHIENADWVAFVHTPDTEQKFWEWRTARKTSAGDTDVLTDRMLAQVFDDVGRSPEKCLNVTFLSSGLLAASFWRSVSSERSRKHVNQSESPIMPLERLCHGSISFENKDCHWNAIGNDSELTEEMEGRQLHEAAKDSPKVYRLMNDFSAFLADIHKLQPGTVSLKSRGLPVDADHLSTQEGWSLYRSVAVLRGNLTAACRDVHRCSSKYTCSARNTPEDPGQEERIDSGFDDDYSPSFISPEELSLEDMGMMSVNEVLHALNARCGWEEKGSIHPPDCYSLGWRDV</sequence>
<feature type="transmembrane region" description="Helical" evidence="2">
    <location>
        <begin position="250"/>
        <end position="274"/>
    </location>
</feature>
<reference evidence="4 5" key="1">
    <citation type="submission" date="2018-04" db="EMBL/GenBank/DDBJ databases">
        <title>The genome of golden apple snail Pomacea canaliculata provides insight into stress tolerance and invasive adaptation.</title>
        <authorList>
            <person name="Liu C."/>
            <person name="Liu B."/>
            <person name="Ren Y."/>
            <person name="Zhang Y."/>
            <person name="Wang H."/>
            <person name="Li S."/>
            <person name="Jiang F."/>
            <person name="Yin L."/>
            <person name="Zhang G."/>
            <person name="Qian W."/>
            <person name="Fan W."/>
        </authorList>
    </citation>
    <scope>NUCLEOTIDE SEQUENCE [LARGE SCALE GENOMIC DNA]</scope>
    <source>
        <strain evidence="4">SZHN2017</strain>
        <tissue evidence="4">Muscle</tissue>
    </source>
</reference>
<gene>
    <name evidence="4" type="ORF">C0Q70_14695</name>
</gene>
<dbReference type="AlphaFoldDB" id="A0A2T7NST6"/>
<evidence type="ECO:0000256" key="1">
    <source>
        <dbReference type="SAM" id="MobiDB-lite"/>
    </source>
</evidence>
<keyword evidence="5" id="KW-1185">Reference proteome</keyword>
<dbReference type="Pfam" id="PF08357">
    <property type="entry name" value="SEFIR"/>
    <property type="match status" value="1"/>
</dbReference>
<evidence type="ECO:0000259" key="3">
    <source>
        <dbReference type="Pfam" id="PF08357"/>
    </source>
</evidence>
<protein>
    <recommendedName>
        <fullName evidence="3">SEFIR domain-containing protein</fullName>
    </recommendedName>
</protein>
<dbReference type="EMBL" id="PZQS01000009">
    <property type="protein sequence ID" value="PVD24225.1"/>
    <property type="molecule type" value="Genomic_DNA"/>
</dbReference>
<feature type="region of interest" description="Disordered" evidence="1">
    <location>
        <begin position="193"/>
        <end position="244"/>
    </location>
</feature>
<keyword evidence="2" id="KW-0472">Membrane</keyword>
<dbReference type="Gene3D" id="3.40.50.11530">
    <property type="match status" value="1"/>
</dbReference>
<evidence type="ECO:0000313" key="5">
    <source>
        <dbReference type="Proteomes" id="UP000245119"/>
    </source>
</evidence>
<accession>A0A2T7NST6</accession>